<evidence type="ECO:0000313" key="2">
    <source>
        <dbReference type="EMBL" id="QTD51791.1"/>
    </source>
</evidence>
<dbReference type="KEGG" id="scor:J3U87_04915"/>
<dbReference type="EMBL" id="CP071793">
    <property type="protein sequence ID" value="QTD51791.1"/>
    <property type="molecule type" value="Genomic_DNA"/>
</dbReference>
<sequence>MAPHPHVQEPLVQADDLLAKGQFHEARTALEDLPDSPEKRDLEQRLAKAVNRSLREIMDRFRDTIAAGDFQTARSCIDQARFLAPRDTEVQAAAADLYEREVAHRRHKAWAEKRDHAVTLLDHGAKSLENVEQARQLLEELSTDPESGPQIGELLERANAERAQIKKMLGQLATLDEAKRFTDALRMVDQMIERQLTEITDSDGNTHDIYAYRGKLEGRAADVAEQKAGDKIEKARQCEKENPHLALTYIQKALELPYLPDKKIDQLQSIKDRLDLAIHERERVNDRMQEALRLMNEHNEFQRAAFILEEISVSHPHMEQATYYLERARGLEQRRLLDHLRQSVVRAQTDLRRAQLEQAKTGLQHVLEQLSTLEENEQATALHHRCNELLDEIYRREDVAEAVRNAAARLERLLASKDLDHAKTLLERLDREVRENPTIHDLEIQLVQQQGFHQNMELARHAFREGRLENAREQIAILSERWPGNGDVEALSQNVEAASQFQAGCEAFEAGRFQNARLAFERVCALNARHREEAASYLGRLTQLEGQEEEARALHEEIQLLDERGLLGQALARLESEPLKPSSYRDRLVRLKVDLHDRYRAQLVTRLETILANRDFEDAAEVLEQLTDLSGTEERNLVHRVRLEHAVFRAEQAAQSGDWTAAITHWEAARKLNHRDEHIANSLAHAHLRLAFEHAAVETDPERELHVLEPLFRAQKPNLELDRRLLELYFRTDKRHRAREIARMRQNAGGSLEAIAKTALALCRDLDEVEDMYAKGAIRAALERLQQAGRGHECFGEAVQQRYRDFQAEAVRRLASDIEDLEIRRESVVTLLAKYTELTRIDPDLQEPRERLGALLVRFDAHVQELIQRAVRLEREEPGLDELEDMAEQIRQALGQAKEAQKTKLMAQLHKIDQRINGLKMFEHKMKMVEGYLEEAKETGDDSAVDRLFAEAVQYVKYHHHRVQSMKRRIQQVREQRQKVHDSAAALATAFAEHDFAEVSRLVQELFNLDPNDDYHARRTVGRLRDRFANRTLKLAELGAWAEQRLANLEMLRAWHRQSAPDLDDLLGREAHLRKEQEQKRDHLALAKGLKDLADEAERRLLNLAEPPEPATSEPARALVDDIHHGRTLLEAHRKKWQSESDACLMHYERLEDLLARAGDAIDRRHLSEAGALVLQGLELDPFNKHLLYYKRVIEHA</sequence>
<feature type="coiled-coil region" evidence="1">
    <location>
        <begin position="856"/>
        <end position="903"/>
    </location>
</feature>
<evidence type="ECO:0008006" key="4">
    <source>
        <dbReference type="Google" id="ProtNLM"/>
    </source>
</evidence>
<dbReference type="InterPro" id="IPR011990">
    <property type="entry name" value="TPR-like_helical_dom_sf"/>
</dbReference>
<keyword evidence="3" id="KW-1185">Reference proteome</keyword>
<dbReference type="Gene3D" id="1.25.40.10">
    <property type="entry name" value="Tetratricopeptide repeat domain"/>
    <property type="match status" value="1"/>
</dbReference>
<protein>
    <recommendedName>
        <fullName evidence="4">Tetratricopeptide repeat protein</fullName>
    </recommendedName>
</protein>
<evidence type="ECO:0000256" key="1">
    <source>
        <dbReference type="SAM" id="Coils"/>
    </source>
</evidence>
<gene>
    <name evidence="2" type="ORF">J3U87_04915</name>
</gene>
<organism evidence="2 3">
    <name type="scientific">Sulfidibacter corallicola</name>
    <dbReference type="NCBI Taxonomy" id="2818388"/>
    <lineage>
        <taxon>Bacteria</taxon>
        <taxon>Pseudomonadati</taxon>
        <taxon>Acidobacteriota</taxon>
        <taxon>Holophagae</taxon>
        <taxon>Acanthopleuribacterales</taxon>
        <taxon>Acanthopleuribacteraceae</taxon>
        <taxon>Sulfidibacter</taxon>
    </lineage>
</organism>
<accession>A0A8A4TRZ7</accession>
<name>A0A8A4TRZ7_SULCO</name>
<dbReference type="SUPFAM" id="SSF48452">
    <property type="entry name" value="TPR-like"/>
    <property type="match status" value="1"/>
</dbReference>
<dbReference type="RefSeq" id="WP_237381912.1">
    <property type="nucleotide sequence ID" value="NZ_CP071793.1"/>
</dbReference>
<proteinExistence type="predicted"/>
<dbReference type="Proteomes" id="UP000663929">
    <property type="component" value="Chromosome"/>
</dbReference>
<keyword evidence="1" id="KW-0175">Coiled coil</keyword>
<reference evidence="2" key="1">
    <citation type="submission" date="2021-03" db="EMBL/GenBank/DDBJ databases">
        <title>Acanthopleuribacteraceae sp. M133.</title>
        <authorList>
            <person name="Wang G."/>
        </authorList>
    </citation>
    <scope>NUCLEOTIDE SEQUENCE</scope>
    <source>
        <strain evidence="2">M133</strain>
    </source>
</reference>
<dbReference type="AlphaFoldDB" id="A0A8A4TRZ7"/>
<evidence type="ECO:0000313" key="3">
    <source>
        <dbReference type="Proteomes" id="UP000663929"/>
    </source>
</evidence>
<feature type="coiled-coil region" evidence="1">
    <location>
        <begin position="337"/>
        <end position="376"/>
    </location>
</feature>